<dbReference type="NCBIfam" id="TIGR03696">
    <property type="entry name" value="Rhs_assc_core"/>
    <property type="match status" value="1"/>
</dbReference>
<sequence>MGLRFRLGHESVSYLDIIHMNGRIYDANIGRFLQADPFIQQTDNLQNYNRYAYARAE</sequence>
<dbReference type="Proteomes" id="UP000887104">
    <property type="component" value="Unassembled WGS sequence"/>
</dbReference>
<evidence type="ECO:0000313" key="1">
    <source>
        <dbReference type="EMBL" id="GIU51204.1"/>
    </source>
</evidence>
<reference evidence="1" key="1">
    <citation type="submission" date="2021-05" db="EMBL/GenBank/DDBJ databases">
        <title>Molecular characterization for Shewanella algae harboring chromosomal blaOXA-55-like strains isolated from clinical and environment sample.</title>
        <authorList>
            <person name="Ohama Y."/>
            <person name="Aoki K."/>
            <person name="Harada S."/>
            <person name="Moriya K."/>
            <person name="Ishii Y."/>
            <person name="Tateda K."/>
        </authorList>
    </citation>
    <scope>NUCLEOTIDE SEQUENCE</scope>
    <source>
        <strain evidence="1">JCM 11563</strain>
    </source>
</reference>
<evidence type="ECO:0008006" key="3">
    <source>
        <dbReference type="Google" id="ProtNLM"/>
    </source>
</evidence>
<evidence type="ECO:0000313" key="2">
    <source>
        <dbReference type="Proteomes" id="UP000887104"/>
    </source>
</evidence>
<dbReference type="EMBL" id="BPEY01000108">
    <property type="protein sequence ID" value="GIU51204.1"/>
    <property type="molecule type" value="Genomic_DNA"/>
</dbReference>
<comment type="caution">
    <text evidence="1">The sequence shown here is derived from an EMBL/GenBank/DDBJ whole genome shotgun (WGS) entry which is preliminary data.</text>
</comment>
<name>A0ABQ4PQ87_9GAMM</name>
<proteinExistence type="predicted"/>
<gene>
    <name evidence="1" type="ORF">TUM4438_40020</name>
</gene>
<organism evidence="1 2">
    <name type="scientific">Shewanella sairae</name>
    <dbReference type="NCBI Taxonomy" id="190310"/>
    <lineage>
        <taxon>Bacteria</taxon>
        <taxon>Pseudomonadati</taxon>
        <taxon>Pseudomonadota</taxon>
        <taxon>Gammaproteobacteria</taxon>
        <taxon>Alteromonadales</taxon>
        <taxon>Shewanellaceae</taxon>
        <taxon>Shewanella</taxon>
    </lineage>
</organism>
<accession>A0ABQ4PQ87</accession>
<dbReference type="InterPro" id="IPR022385">
    <property type="entry name" value="Rhs_assc_core"/>
</dbReference>
<dbReference type="Gene3D" id="2.180.10.10">
    <property type="entry name" value="RHS repeat-associated core"/>
    <property type="match status" value="1"/>
</dbReference>
<protein>
    <recommendedName>
        <fullName evidence="3">RHS repeat-associated core domain-containing protein</fullName>
    </recommendedName>
</protein>
<keyword evidence="2" id="KW-1185">Reference proteome</keyword>